<reference evidence="2 4" key="2">
    <citation type="submission" date="2019-08" db="EMBL/GenBank/DDBJ databases">
        <title>Rapid identification of Enteric Bacteria from Whole Genome Sequences (WGS) using Average Nucleotide Identity (ANI).</title>
        <authorList>
            <person name="Lane C."/>
        </authorList>
    </citation>
    <scope>NUCLEOTIDE SEQUENCE [LARGE SCALE GENOMIC DNA]</scope>
    <source>
        <strain evidence="2 4">D4984</strain>
    </source>
</reference>
<evidence type="ECO:0000313" key="2">
    <source>
        <dbReference type="EMBL" id="TXK57540.1"/>
    </source>
</evidence>
<dbReference type="Proteomes" id="UP000306813">
    <property type="component" value="Unassembled WGS sequence"/>
</dbReference>
<dbReference type="EMBL" id="VRMA01000039">
    <property type="protein sequence ID" value="TXK57540.1"/>
    <property type="molecule type" value="Genomic_DNA"/>
</dbReference>
<dbReference type="KEGG" id="chv:CHELV3228_1083"/>
<dbReference type="GeneID" id="52036984"/>
<dbReference type="RefSeq" id="WP_082199905.1">
    <property type="nucleotide sequence ID" value="NZ_CP020478.1"/>
</dbReference>
<proteinExistence type="predicted"/>
<protein>
    <submittedName>
        <fullName evidence="1">Uncharacterized protein</fullName>
    </submittedName>
</protein>
<gene>
    <name evidence="1" type="ORF">FDW42_01300</name>
    <name evidence="2" type="ORF">FVD16_04775</name>
</gene>
<evidence type="ECO:0000313" key="1">
    <source>
        <dbReference type="EMBL" id="TNB58787.1"/>
    </source>
</evidence>
<name>A0AAX2UMC5_9BACT</name>
<dbReference type="Proteomes" id="UP000321317">
    <property type="component" value="Unassembled WGS sequence"/>
</dbReference>
<comment type="caution">
    <text evidence="1">The sequence shown here is derived from an EMBL/GenBank/DDBJ whole genome shotgun (WGS) entry which is preliminary data.</text>
</comment>
<dbReference type="EMBL" id="VDBS01000013">
    <property type="protein sequence ID" value="TNB58787.1"/>
    <property type="molecule type" value="Genomic_DNA"/>
</dbReference>
<reference evidence="1 3" key="1">
    <citation type="submission" date="2019-05" db="EMBL/GenBank/DDBJ databases">
        <title>Draft genomes of eight strains of Campylobacter helveticus isolated from cats and a dog in New Zealand.</title>
        <authorList>
            <person name="Bojanic K."/>
            <person name="Midwinter A.C."/>
            <person name="Biggs P.J."/>
            <person name="Acke E."/>
            <person name="Cornelius A.J."/>
            <person name="Marshall J.C."/>
        </authorList>
    </citation>
    <scope>NUCLEOTIDE SEQUENCE [LARGE SCALE GENOMIC DNA]</scope>
    <source>
        <strain evidence="1 3">ACP123b</strain>
    </source>
</reference>
<keyword evidence="4" id="KW-1185">Reference proteome</keyword>
<evidence type="ECO:0000313" key="3">
    <source>
        <dbReference type="Proteomes" id="UP000306813"/>
    </source>
</evidence>
<organism evidence="1 3">
    <name type="scientific">Campylobacter helveticus</name>
    <dbReference type="NCBI Taxonomy" id="28898"/>
    <lineage>
        <taxon>Bacteria</taxon>
        <taxon>Pseudomonadati</taxon>
        <taxon>Campylobacterota</taxon>
        <taxon>Epsilonproteobacteria</taxon>
        <taxon>Campylobacterales</taxon>
        <taxon>Campylobacteraceae</taxon>
        <taxon>Campylobacter</taxon>
    </lineage>
</organism>
<accession>A0AAX2UMC5</accession>
<sequence>MKDFNGSLCYIEFKKSKTTCSIQEIRLPIFAPIKKSTPSSTIYKDFIRNRRTRILKTQWGEVSIKGSLLTQVHKDILDLIVLFSSKIKLLEDKRLSISFSTSEILKNYGDMGHNYKWFKNILEELISAVIIIKDFNNTAYYFHIVSTMLINEKGDFGGIILSKEYIEFYQKALAINYNKEIKNIVCIENSLIKSIVRFFLSHNEINITLDNLLLALGLQIQVKDRYFRKIKQELKQNVALFAKFNIIYSWEKCNFIYQGNSNVNFFSSN</sequence>
<dbReference type="AlphaFoldDB" id="A0AAX2UMC5"/>
<evidence type="ECO:0000313" key="4">
    <source>
        <dbReference type="Proteomes" id="UP000321317"/>
    </source>
</evidence>